<evidence type="ECO:0000313" key="1">
    <source>
        <dbReference type="EMBL" id="ABC67377.1"/>
    </source>
</evidence>
<proteinExistence type="predicted"/>
<protein>
    <submittedName>
        <fullName evidence="1">PRL2-14</fullName>
    </submittedName>
</protein>
<keyword evidence="1" id="KW-0614">Plasmid</keyword>
<dbReference type="AlphaFoldDB" id="Q2LET8"/>
<accession>Q2LET8</accession>
<reference evidence="1" key="1">
    <citation type="journal article" date="2006" name="Appl. Environ. Microbiol.">
        <title>Diversity of telomere palindromic sequences and replication genes among Streptomyces linear plasmids.</title>
        <authorList>
            <person name="Zhang R."/>
            <person name="Yang Y."/>
            <person name="Fang P."/>
            <person name="Jiang C."/>
            <person name="Xu L."/>
            <person name="Zhu Y."/>
            <person name="Shen M."/>
            <person name="Xia H."/>
            <person name="Zhao J."/>
            <person name="Chen T."/>
            <person name="Qin Z."/>
        </authorList>
    </citation>
    <scope>NUCLEOTIDE SEQUENCE</scope>
    <source>
        <strain evidence="1">44414</strain>
        <plasmid evidence="1">pRL2</plasmid>
    </source>
</reference>
<organism evidence="1">
    <name type="scientific">Streptomyces sp. 44414</name>
    <dbReference type="NCBI Taxonomy" id="364103"/>
    <lineage>
        <taxon>Bacteria</taxon>
        <taxon>Bacillati</taxon>
        <taxon>Actinomycetota</taxon>
        <taxon>Actinomycetes</taxon>
        <taxon>Kitasatosporales</taxon>
        <taxon>Streptomycetaceae</taxon>
        <taxon>Streptomyces</taxon>
    </lineage>
</organism>
<geneLocation type="plasmid" evidence="1">
    <name>pRL2</name>
</geneLocation>
<sequence length="242" mass="25902">MTTVSYDRYTDTGRATLVPLLVDPATDRPRNIDLEVTPHLLVTAPTGFGATSALRFVAAHTARHGIDVQIIDFKRIAFRSLESAGLRVHRDPEDIAQAVTDFVTGMEIRLEELDGRAPETRRLLVVDGLERLRKTVVGLGPDRSSALAALERVAFLGRAAGYHLAASASPGASRTLRAIHDCSAVLALGPHGNRVRAELLGAGPRVAVPAGPGAGEFADYDGPRAVRTAFVTDDEARQLVTR</sequence>
<dbReference type="Gene3D" id="3.40.50.300">
    <property type="entry name" value="P-loop containing nucleotide triphosphate hydrolases"/>
    <property type="match status" value="1"/>
</dbReference>
<dbReference type="InterPro" id="IPR027417">
    <property type="entry name" value="P-loop_NTPase"/>
</dbReference>
<gene>
    <name evidence="1" type="ORF">pRL2.14</name>
</gene>
<name>Q2LET8_9ACTN</name>
<dbReference type="EMBL" id="DQ322650">
    <property type="protein sequence ID" value="ABC67377.1"/>
    <property type="molecule type" value="Genomic_DNA"/>
</dbReference>
<dbReference type="RefSeq" id="WP_011475439.1">
    <property type="nucleotide sequence ID" value="NC_007927.1"/>
</dbReference>
<dbReference type="SUPFAM" id="SSF52540">
    <property type="entry name" value="P-loop containing nucleoside triphosphate hydrolases"/>
    <property type="match status" value="1"/>
</dbReference>